<proteinExistence type="predicted"/>
<evidence type="ECO:0000313" key="1">
    <source>
        <dbReference type="EMBL" id="KAJ1678116.1"/>
    </source>
</evidence>
<organism evidence="1 2">
    <name type="scientific">Spiromyces aspiralis</name>
    <dbReference type="NCBI Taxonomy" id="68401"/>
    <lineage>
        <taxon>Eukaryota</taxon>
        <taxon>Fungi</taxon>
        <taxon>Fungi incertae sedis</taxon>
        <taxon>Zoopagomycota</taxon>
        <taxon>Kickxellomycotina</taxon>
        <taxon>Kickxellomycetes</taxon>
        <taxon>Kickxellales</taxon>
        <taxon>Kickxellaceae</taxon>
        <taxon>Spiromyces</taxon>
    </lineage>
</organism>
<dbReference type="EMBL" id="JAMZIH010001524">
    <property type="protein sequence ID" value="KAJ1678116.1"/>
    <property type="molecule type" value="Genomic_DNA"/>
</dbReference>
<sequence>MNWRHVWYDFQVWRVLTSLFYLEVSFYAIFLAILLYRFSRDVEDFVFANRSADYAWFLIFAAFCMIAMQAVRPAYLYYEGVIVAISYLWSRYFSTQSVSFVFGIQVPGIYLPYALIILFFVAKNGAVPVGATQGFISGFVYYYLKHEYPAQGGVDYLETPAL</sequence>
<name>A0ACC1HRZ5_9FUNG</name>
<evidence type="ECO:0000313" key="2">
    <source>
        <dbReference type="Proteomes" id="UP001145114"/>
    </source>
</evidence>
<gene>
    <name evidence="1" type="ORF">EV182_004740</name>
</gene>
<feature type="non-terminal residue" evidence="1">
    <location>
        <position position="162"/>
    </location>
</feature>
<reference evidence="1" key="1">
    <citation type="submission" date="2022-06" db="EMBL/GenBank/DDBJ databases">
        <title>Phylogenomic reconstructions and comparative analyses of Kickxellomycotina fungi.</title>
        <authorList>
            <person name="Reynolds N.K."/>
            <person name="Stajich J.E."/>
            <person name="Barry K."/>
            <person name="Grigoriev I.V."/>
            <person name="Crous P."/>
            <person name="Smith M.E."/>
        </authorList>
    </citation>
    <scope>NUCLEOTIDE SEQUENCE</scope>
    <source>
        <strain evidence="1">RSA 2271</strain>
    </source>
</reference>
<dbReference type="Proteomes" id="UP001145114">
    <property type="component" value="Unassembled WGS sequence"/>
</dbReference>
<keyword evidence="2" id="KW-1185">Reference proteome</keyword>
<comment type="caution">
    <text evidence="1">The sequence shown here is derived from an EMBL/GenBank/DDBJ whole genome shotgun (WGS) entry which is preliminary data.</text>
</comment>
<accession>A0ACC1HRZ5</accession>
<protein>
    <submittedName>
        <fullName evidence="1">Uncharacterized protein</fullName>
    </submittedName>
</protein>